<dbReference type="EMBL" id="MH320550">
    <property type="protein sequence ID" value="AYO88123.1"/>
    <property type="molecule type" value="Genomic_DNA"/>
</dbReference>
<reference evidence="1" key="1">
    <citation type="journal article" date="2017" name="J. Gen. Virol.">
        <title>Recombination events and variability among full-length genomes of co-circulating molluscum contagiosum virus subtypes 1 and 2.</title>
        <authorList>
            <person name="Lopez-Bueno A."/>
            <person name="Parras-Molto M."/>
            <person name="Lopez-Barrantes O."/>
            <person name="Belda S."/>
            <person name="Alejo A."/>
        </authorList>
    </citation>
    <scope>NUCLEOTIDE SEQUENCE</scope>
    <source>
        <strain evidence="1">Madrid 2016_1</strain>
    </source>
</reference>
<name>A0A1S7DLY5_MCV2</name>
<evidence type="ECO:0000313" key="1">
    <source>
        <dbReference type="EMBL" id="AQY16721.1"/>
    </source>
</evidence>
<dbReference type="EMBL" id="MH320549">
    <property type="protein sequence ID" value="AYO87953.1"/>
    <property type="molecule type" value="Genomic_DNA"/>
</dbReference>
<dbReference type="Proteomes" id="UP000320816">
    <property type="component" value="Segment"/>
</dbReference>
<dbReference type="InterPro" id="IPR009641">
    <property type="entry name" value="Vaccinia_virus_A37"/>
</dbReference>
<organismHost>
    <name type="scientific">Homo sapiens</name>
    <name type="common">Human</name>
    <dbReference type="NCBI Taxonomy" id="9606"/>
</organismHost>
<evidence type="ECO:0000313" key="4">
    <source>
        <dbReference type="EMBL" id="AYO88123.1"/>
    </source>
</evidence>
<evidence type="ECO:0000313" key="5">
    <source>
        <dbReference type="EMBL" id="AYO88293.1"/>
    </source>
</evidence>
<dbReference type="Proteomes" id="UP000315637">
    <property type="component" value="Segment"/>
</dbReference>
<gene>
    <name evidence="1" type="primary">MC149R</name>
</gene>
<organism evidence="1">
    <name type="scientific">Molluscum contagiosum virus subtype 2</name>
    <name type="common">MOCV</name>
    <name type="synonym">MCVII</name>
    <dbReference type="NCBI Taxonomy" id="10281"/>
    <lineage>
        <taxon>Viruses</taxon>
        <taxon>Varidnaviria</taxon>
        <taxon>Bamfordvirae</taxon>
        <taxon>Nucleocytoviricota</taxon>
        <taxon>Pokkesviricetes</taxon>
        <taxon>Chitovirales</taxon>
        <taxon>Poxviridae</taxon>
        <taxon>Chordopoxvirinae</taxon>
        <taxon>Molluscipoxvirus</taxon>
        <taxon>Molluscipoxvirus molluscum</taxon>
        <taxon>Molluscum contagiosum virus</taxon>
    </lineage>
</organism>
<protein>
    <submittedName>
        <fullName evidence="1">MC149</fullName>
    </submittedName>
</protein>
<evidence type="ECO:0000313" key="2">
    <source>
        <dbReference type="EMBL" id="AYO87783.1"/>
    </source>
</evidence>
<dbReference type="Proteomes" id="UP000317891">
    <property type="component" value="Segment"/>
</dbReference>
<evidence type="ECO:0000313" key="3">
    <source>
        <dbReference type="EMBL" id="AYO87953.1"/>
    </source>
</evidence>
<reference evidence="2" key="3">
    <citation type="submission" date="2018-05" db="EMBL/GenBank/DDBJ databases">
        <authorList>
            <person name="Zorec T.M."/>
            <person name="Hosnjak L."/>
            <person name="Kutnjak D."/>
            <person name="Kusar B."/>
            <person name="Trcko K."/>
            <person name="Kocjan B.J."/>
            <person name="Li Y."/>
            <person name="Krizmaric M."/>
            <person name="Miljkovic J."/>
            <person name="Ravnikar M."/>
            <person name="Poljak M."/>
        </authorList>
    </citation>
    <scope>NUCLEOTIDE SEQUENCE</scope>
    <source>
        <strain evidence="2">MCV2_MB98</strain>
        <strain evidence="3">MCV2_MC313</strain>
        <strain evidence="4">MCV2_MC316</strain>
        <strain evidence="5">MCV2_MC332</strain>
        <strain evidence="6">MCV2_MC515</strain>
    </source>
</reference>
<dbReference type="Proteomes" id="UP000317568">
    <property type="component" value="Genome"/>
</dbReference>
<dbReference type="EMBL" id="MH320556">
    <property type="protein sequence ID" value="AYO89171.1"/>
    <property type="molecule type" value="Genomic_DNA"/>
</dbReference>
<dbReference type="EMBL" id="MH320548">
    <property type="protein sequence ID" value="AYO87783.1"/>
    <property type="molecule type" value="Genomic_DNA"/>
</dbReference>
<reference evidence="2" key="2">
    <citation type="journal article" date="2018" name="Viruses">
        <title>New Insights into the Evolutionary and Genomic Landscape of Molluscum Contagiosum Virus (MCV) based on Nine MCV1 and Six MCV2 Complete Genome Sequences.</title>
        <authorList>
            <person name="Zorec T."/>
            <person name="Kutnjak D."/>
            <person name="Hosnjak L."/>
            <person name="Kusar B."/>
            <person name="Trcko K."/>
            <person name="Kocjan B."/>
            <person name="Li Y."/>
            <person name="Krizmaric M."/>
            <person name="Miljkovic J."/>
            <person name="Ravnikar M."/>
            <person name="Poljak M."/>
        </authorList>
    </citation>
    <scope>NUCLEOTIDE SEQUENCE [LARGE SCALE GENOMIC DNA]</scope>
    <source>
        <strain evidence="2">MCV2_MB98</strain>
        <strain evidence="3">MCV2_MC313</strain>
        <strain evidence="4">MCV2_MC316</strain>
        <strain evidence="5">MCV2_MC332</strain>
        <strain evidence="6">MCV2_MC515</strain>
    </source>
</reference>
<dbReference type="EMBL" id="KY040274">
    <property type="protein sequence ID" value="AQY16721.1"/>
    <property type="molecule type" value="Genomic_DNA"/>
</dbReference>
<accession>A0A1S7DLY5</accession>
<dbReference type="Proteomes" id="UP000319755">
    <property type="component" value="Genome"/>
</dbReference>
<proteinExistence type="predicted"/>
<evidence type="ECO:0000313" key="6">
    <source>
        <dbReference type="EMBL" id="AYO89171.1"/>
    </source>
</evidence>
<dbReference type="Pfam" id="PF06822">
    <property type="entry name" value="DUF1235"/>
    <property type="match status" value="1"/>
</dbReference>
<sequence length="308" mass="33977">MASLRPPFVHTMQPFRVLAAFSLESVSRVFTQDLAGAQPIPAADHDGLIPGHEVTRYCNVAPLLEQVRKHFHCTERVYPVSNTAKYQVFGVGQSLYSRRDDTRVCARLLVCLKAPSRGGGLVLKPDCHTRTTLTPRVGMAVLVSNLADYDVTAVTGGQMLLAVVELDIPRMRMHVSAQGDLLFAGSSVIFEQPSVRDVCFAFRLVVDEQTKDAVCEQLLHNGELYTVLQIVSSGERVPVRAQDPLALHHDIDFVPHARVSNKDEMLQRLATLMPPYSQAAKQVCVYGSPSYKVCTVYTIYGRLLGANV</sequence>
<dbReference type="Proteomes" id="UP000320664">
    <property type="component" value="Segment"/>
</dbReference>
<dbReference type="EMBL" id="MH320551">
    <property type="protein sequence ID" value="AYO88293.1"/>
    <property type="molecule type" value="Genomic_DNA"/>
</dbReference>